<reference evidence="3" key="1">
    <citation type="submission" date="2017-09" db="EMBL/GenBank/DDBJ databases">
        <authorList>
            <person name="Varghese N."/>
            <person name="Submissions S."/>
        </authorList>
    </citation>
    <scope>NUCLEOTIDE SEQUENCE [LARGE SCALE GENOMIC DNA]</scope>
    <source>
        <strain evidence="3">CGMCC 1.12641</strain>
    </source>
</reference>
<dbReference type="PROSITE" id="PS51352">
    <property type="entry name" value="THIOREDOXIN_2"/>
    <property type="match status" value="1"/>
</dbReference>
<dbReference type="RefSeq" id="WP_097056318.1">
    <property type="nucleotide sequence ID" value="NZ_OCMF01000002.1"/>
</dbReference>
<feature type="domain" description="Thioredoxin" evidence="1">
    <location>
        <begin position="322"/>
        <end position="460"/>
    </location>
</feature>
<protein>
    <recommendedName>
        <fullName evidence="1">Thioredoxin domain-containing protein</fullName>
    </recommendedName>
</protein>
<name>A0A285X6B9_9FLAO</name>
<dbReference type="EMBL" id="OCMF01000002">
    <property type="protein sequence ID" value="SOC80556.1"/>
    <property type="molecule type" value="Genomic_DNA"/>
</dbReference>
<dbReference type="InterPro" id="IPR036249">
    <property type="entry name" value="Thioredoxin-like_sf"/>
</dbReference>
<dbReference type="AlphaFoldDB" id="A0A285X6B9"/>
<evidence type="ECO:0000313" key="3">
    <source>
        <dbReference type="Proteomes" id="UP000219193"/>
    </source>
</evidence>
<dbReference type="Gene3D" id="3.40.30.10">
    <property type="entry name" value="Glutaredoxin"/>
    <property type="match status" value="1"/>
</dbReference>
<dbReference type="Proteomes" id="UP000219193">
    <property type="component" value="Unassembled WGS sequence"/>
</dbReference>
<evidence type="ECO:0000259" key="1">
    <source>
        <dbReference type="PROSITE" id="PS51352"/>
    </source>
</evidence>
<evidence type="ECO:0000313" key="2">
    <source>
        <dbReference type="EMBL" id="SOC80556.1"/>
    </source>
</evidence>
<accession>A0A285X6B9</accession>
<gene>
    <name evidence="2" type="ORF">SAMN06296241_2108</name>
</gene>
<keyword evidence="3" id="KW-1185">Reference proteome</keyword>
<dbReference type="OrthoDB" id="1146847at2"/>
<proteinExistence type="predicted"/>
<dbReference type="SUPFAM" id="SSF52833">
    <property type="entry name" value="Thioredoxin-like"/>
    <property type="match status" value="1"/>
</dbReference>
<sequence>MFLFTGCGESNEQTDSAYLAGEIVNPTSDQIIIKRNGRVLDTILLNENNRFTYKIDSVENGLYLIEHRPETQNIYISPGDSLLLRANTLAFDESLHFSGKGFAKNNLMAEMFLQDESTAHLLLNFYRYTPQRFGEIADSIRTERERLLEKSNKDQEFSEEFINLSKDIIAYENRDLRERYTYLVNKYYKKYGRQIPPDFHDYRENIDFNNKELQCSPGYKRFLQNYLINYSLAWCANSGLDEKDCYDLTNVDNVNARLRKAGELIQLPALREFILKKIAVRGIVMADSREDIISILKVLQEQKFSEEDLEEMKKLGTIQLAFLPGISLDAVSLVNMEGELVNFGDVIDRPTVVFLWSNYTEGHVEEHKRIKQLRKKYPAIDFMGINLDVGEEPAWRVAVRKNNYNPNYEYQLGPTRIEKEFFSYYMDKLLFLNSAGEVVKGDAVLTSPGFETHLLELLNR</sequence>
<dbReference type="InterPro" id="IPR013766">
    <property type="entry name" value="Thioredoxin_domain"/>
</dbReference>
<organism evidence="2 3">
    <name type="scientific">Salinimicrobium sediminis</name>
    <dbReference type="NCBI Taxonomy" id="1343891"/>
    <lineage>
        <taxon>Bacteria</taxon>
        <taxon>Pseudomonadati</taxon>
        <taxon>Bacteroidota</taxon>
        <taxon>Flavobacteriia</taxon>
        <taxon>Flavobacteriales</taxon>
        <taxon>Flavobacteriaceae</taxon>
        <taxon>Salinimicrobium</taxon>
    </lineage>
</organism>